<organism evidence="3 4">
    <name type="scientific">Morchella conica CCBAS932</name>
    <dbReference type="NCBI Taxonomy" id="1392247"/>
    <lineage>
        <taxon>Eukaryota</taxon>
        <taxon>Fungi</taxon>
        <taxon>Dikarya</taxon>
        <taxon>Ascomycota</taxon>
        <taxon>Pezizomycotina</taxon>
        <taxon>Pezizomycetes</taxon>
        <taxon>Pezizales</taxon>
        <taxon>Morchellaceae</taxon>
        <taxon>Morchella</taxon>
    </lineage>
</organism>
<dbReference type="AlphaFoldDB" id="A0A3N4KN16"/>
<dbReference type="InterPro" id="IPR011990">
    <property type="entry name" value="TPR-like_helical_dom_sf"/>
</dbReference>
<name>A0A3N4KN16_9PEZI</name>
<proteinExistence type="predicted"/>
<feature type="coiled-coil region" evidence="1">
    <location>
        <begin position="447"/>
        <end position="474"/>
    </location>
</feature>
<feature type="domain" description="CHAT" evidence="2">
    <location>
        <begin position="798"/>
        <end position="1100"/>
    </location>
</feature>
<keyword evidence="4" id="KW-1185">Reference proteome</keyword>
<dbReference type="Pfam" id="PF12770">
    <property type="entry name" value="CHAT"/>
    <property type="match status" value="1"/>
</dbReference>
<sequence length="1101" mass="124149">MDSEYPVVFYYMQDIDSLIDTLYLSLIERNEARFYLTHKAMQNHTKQYGYPSTTRPTGSFEKFKEQVLHGNKKDIRWTQRAQWTADVLYHRHMSMTQPEDLQKAIEIIEQEDQQVPLLMSNLVRLGAYLIERFEWSHDEVDVERSIDALKVALDLVPSSHPCRGIVVTLMMRSISGRCHTLGQLGWQDVTKMMTLCNELKSLSPTTEQSVLVLGASAMLDAHEMSDQGISLLQDVIRTLSRDDYKKGLSQLGLAFIKRFKRSRVLSDINTAVDLLYEVVKDPEGGGDQSVYLAHLGLAFLTRFEVLGDVADLEKCILQYEESVKLGISDDRTRSGMLAELSDAIHLRYLRLGEVSDLERSVDLSRRALRAMPQPGDHDLSTHNRLRRLEYIVAIKSNMLYQTRPGRYHQEAPNAQSCIDHALHISRESLRRASYAAPERFDLLSSYHNLLRDRVKSHEQAADTLLEKIQIEEERFVLIPLDDDSERLESSAEIAADWFAYHIVWRRDQPLGVLKAKEIYKLCKMVLRSKLATPKSRIMCSFLAMSVLIACPELIGGQKRWEKAFTICAEGIAVLPTRVPQYCQRNHRHRAQIDGQTLGSIAVSVGLNAGKPASHCLAVLEQSRGIILGFTIDCRSTTGNLQELQKINPDLFDKFNTLRSRVDSPSENREELLSRFPISPSTLERRATEENLKRQRMINVDELSKTLQEIRGHPGFERFQLPPSYEELIEVAKDGPVVIEVCTSTRSDAIIVTRSCIKSIPLPNLTHSVACRRIKELNTKIIPGGKSSYQLRSAKMERFLIWLWDTAVEPVIEELKTQGIVSSGDVLPRIWWIGADIMGLAPFHAAGDHSPGSTRNTLAYAISSYIPTLKALSYARERPLAFPHGDSSLLIVATPKVRGQSRLNHVNSEVESIVNLSPEWIKTEILNSPSSAEVLKQLPSFGAVHFACHGFSNINDPFNSHLLLRDSLSLPRGGKDCTYGIDILTAGAISDINMERAQIAYLSACSTARISSRKLADESVHIASAFQLAGFSHVLANMWPSDDDACLKVTTEFYRKLFESSISESDCGHRKVGAAFHYAVKKLRDSSWKEPLLWTPFIHTGA</sequence>
<evidence type="ECO:0000256" key="1">
    <source>
        <dbReference type="SAM" id="Coils"/>
    </source>
</evidence>
<reference evidence="3 4" key="1">
    <citation type="journal article" date="2018" name="Nat. Ecol. Evol.">
        <title>Pezizomycetes genomes reveal the molecular basis of ectomycorrhizal truffle lifestyle.</title>
        <authorList>
            <person name="Murat C."/>
            <person name="Payen T."/>
            <person name="Noel B."/>
            <person name="Kuo A."/>
            <person name="Morin E."/>
            <person name="Chen J."/>
            <person name="Kohler A."/>
            <person name="Krizsan K."/>
            <person name="Balestrini R."/>
            <person name="Da Silva C."/>
            <person name="Montanini B."/>
            <person name="Hainaut M."/>
            <person name="Levati E."/>
            <person name="Barry K.W."/>
            <person name="Belfiori B."/>
            <person name="Cichocki N."/>
            <person name="Clum A."/>
            <person name="Dockter R.B."/>
            <person name="Fauchery L."/>
            <person name="Guy J."/>
            <person name="Iotti M."/>
            <person name="Le Tacon F."/>
            <person name="Lindquist E.A."/>
            <person name="Lipzen A."/>
            <person name="Malagnac F."/>
            <person name="Mello A."/>
            <person name="Molinier V."/>
            <person name="Miyauchi S."/>
            <person name="Poulain J."/>
            <person name="Riccioni C."/>
            <person name="Rubini A."/>
            <person name="Sitrit Y."/>
            <person name="Splivallo R."/>
            <person name="Traeger S."/>
            <person name="Wang M."/>
            <person name="Zifcakova L."/>
            <person name="Wipf D."/>
            <person name="Zambonelli A."/>
            <person name="Paolocci F."/>
            <person name="Nowrousian M."/>
            <person name="Ottonello S."/>
            <person name="Baldrian P."/>
            <person name="Spatafora J.W."/>
            <person name="Henrissat B."/>
            <person name="Nagy L.G."/>
            <person name="Aury J.M."/>
            <person name="Wincker P."/>
            <person name="Grigoriev I.V."/>
            <person name="Bonfante P."/>
            <person name="Martin F.M."/>
        </authorList>
    </citation>
    <scope>NUCLEOTIDE SEQUENCE [LARGE SCALE GENOMIC DNA]</scope>
    <source>
        <strain evidence="3 4">CCBAS932</strain>
    </source>
</reference>
<gene>
    <name evidence="3" type="ORF">P167DRAFT_523524</name>
</gene>
<protein>
    <recommendedName>
        <fullName evidence="2">CHAT domain-containing protein</fullName>
    </recommendedName>
</protein>
<dbReference type="InParanoid" id="A0A3N4KN16"/>
<dbReference type="EMBL" id="ML119131">
    <property type="protein sequence ID" value="RPB11993.1"/>
    <property type="molecule type" value="Genomic_DNA"/>
</dbReference>
<keyword evidence="1" id="KW-0175">Coiled coil</keyword>
<dbReference type="OrthoDB" id="9991317at2759"/>
<dbReference type="InterPro" id="IPR024983">
    <property type="entry name" value="CHAT_dom"/>
</dbReference>
<dbReference type="Proteomes" id="UP000277580">
    <property type="component" value="Unassembled WGS sequence"/>
</dbReference>
<dbReference type="STRING" id="1392247.A0A3N4KN16"/>
<evidence type="ECO:0000313" key="3">
    <source>
        <dbReference type="EMBL" id="RPB11993.1"/>
    </source>
</evidence>
<accession>A0A3N4KN16</accession>
<evidence type="ECO:0000313" key="4">
    <source>
        <dbReference type="Proteomes" id="UP000277580"/>
    </source>
</evidence>
<dbReference type="Gene3D" id="1.25.40.10">
    <property type="entry name" value="Tetratricopeptide repeat domain"/>
    <property type="match status" value="1"/>
</dbReference>
<evidence type="ECO:0000259" key="2">
    <source>
        <dbReference type="Pfam" id="PF12770"/>
    </source>
</evidence>